<feature type="domain" description="FAD/NAD(P)-binding" evidence="11">
    <location>
        <begin position="5"/>
        <end position="316"/>
    </location>
</feature>
<dbReference type="InterPro" id="IPR001100">
    <property type="entry name" value="Pyr_nuc-diS_OxRdtase"/>
</dbReference>
<evidence type="ECO:0000259" key="10">
    <source>
        <dbReference type="Pfam" id="PF02852"/>
    </source>
</evidence>
<evidence type="ECO:0000256" key="4">
    <source>
        <dbReference type="ARBA" id="ARBA00016961"/>
    </source>
</evidence>
<reference evidence="13" key="1">
    <citation type="journal article" date="2019" name="Int. J. Syst. Evol. Microbiol.">
        <title>The Global Catalogue of Microorganisms (GCM) 10K type strain sequencing project: providing services to taxonomists for standard genome sequencing and annotation.</title>
        <authorList>
            <consortium name="The Broad Institute Genomics Platform"/>
            <consortium name="The Broad Institute Genome Sequencing Center for Infectious Disease"/>
            <person name="Wu L."/>
            <person name="Ma J."/>
        </authorList>
    </citation>
    <scope>NUCLEOTIDE SEQUENCE [LARGE SCALE GENOMIC DNA]</scope>
    <source>
        <strain evidence="13">JCM 16898</strain>
    </source>
</reference>
<evidence type="ECO:0000256" key="2">
    <source>
        <dbReference type="ARBA" id="ARBA00007532"/>
    </source>
</evidence>
<dbReference type="SUPFAM" id="SSF55424">
    <property type="entry name" value="FAD/NAD-linked reductases, dimerisation (C-terminal) domain"/>
    <property type="match status" value="1"/>
</dbReference>
<feature type="domain" description="Pyridine nucleotide-disulphide oxidoreductase dimerisation" evidence="10">
    <location>
        <begin position="336"/>
        <end position="445"/>
    </location>
</feature>
<dbReference type="NCBIfam" id="TIGR01350">
    <property type="entry name" value="lipoamide_DH"/>
    <property type="match status" value="1"/>
</dbReference>
<comment type="subcellular location">
    <subcellularLocation>
        <location evidence="1">Cytoplasm</location>
    </subcellularLocation>
</comment>
<evidence type="ECO:0000256" key="6">
    <source>
        <dbReference type="ARBA" id="ARBA00022827"/>
    </source>
</evidence>
<dbReference type="PIRSF" id="PIRSF000350">
    <property type="entry name" value="Mercury_reductase_MerA"/>
    <property type="match status" value="1"/>
</dbReference>
<dbReference type="InterPro" id="IPR004099">
    <property type="entry name" value="Pyr_nucl-diS_OxRdtase_dimer"/>
</dbReference>
<comment type="miscellaneous">
    <text evidence="9">The active site is a redox-active disulfide bond.</text>
</comment>
<keyword evidence="13" id="KW-1185">Reference proteome</keyword>
<dbReference type="PANTHER" id="PTHR22912:SF217">
    <property type="entry name" value="DIHYDROLIPOYL DEHYDROGENASE"/>
    <property type="match status" value="1"/>
</dbReference>
<proteinExistence type="inferred from homology"/>
<gene>
    <name evidence="12" type="primary">lpdA_2</name>
    <name evidence="12" type="ORF">GCM10022222_51680</name>
</gene>
<keyword evidence="6 9" id="KW-0274">FAD</keyword>
<dbReference type="InterPro" id="IPR016156">
    <property type="entry name" value="FAD/NAD-linked_Rdtase_dimer_sf"/>
</dbReference>
<keyword evidence="9" id="KW-0676">Redox-active center</keyword>
<keyword evidence="9" id="KW-0560">Oxidoreductase</keyword>
<evidence type="ECO:0000256" key="7">
    <source>
        <dbReference type="ARBA" id="ARBA00023027"/>
    </source>
</evidence>
<evidence type="ECO:0000256" key="8">
    <source>
        <dbReference type="ARBA" id="ARBA00049187"/>
    </source>
</evidence>
<dbReference type="Pfam" id="PF02852">
    <property type="entry name" value="Pyr_redox_dim"/>
    <property type="match status" value="1"/>
</dbReference>
<keyword evidence="5 9" id="KW-0285">Flavoprotein</keyword>
<evidence type="ECO:0000256" key="5">
    <source>
        <dbReference type="ARBA" id="ARBA00022630"/>
    </source>
</evidence>
<comment type="catalytic activity">
    <reaction evidence="8 9">
        <text>N(6)-[(R)-dihydrolipoyl]-L-lysyl-[protein] + NAD(+) = N(6)-[(R)-lipoyl]-L-lysyl-[protein] + NADH + H(+)</text>
        <dbReference type="Rhea" id="RHEA:15045"/>
        <dbReference type="Rhea" id="RHEA-COMP:10474"/>
        <dbReference type="Rhea" id="RHEA-COMP:10475"/>
        <dbReference type="ChEBI" id="CHEBI:15378"/>
        <dbReference type="ChEBI" id="CHEBI:57540"/>
        <dbReference type="ChEBI" id="CHEBI:57945"/>
        <dbReference type="ChEBI" id="CHEBI:83099"/>
        <dbReference type="ChEBI" id="CHEBI:83100"/>
        <dbReference type="EC" id="1.8.1.4"/>
    </reaction>
</comment>
<dbReference type="PRINTS" id="PR00411">
    <property type="entry name" value="PNDRDTASEI"/>
</dbReference>
<organism evidence="12 13">
    <name type="scientific">Amycolatopsis ultiminotia</name>
    <dbReference type="NCBI Taxonomy" id="543629"/>
    <lineage>
        <taxon>Bacteria</taxon>
        <taxon>Bacillati</taxon>
        <taxon>Actinomycetota</taxon>
        <taxon>Actinomycetes</taxon>
        <taxon>Pseudonocardiales</taxon>
        <taxon>Pseudonocardiaceae</taxon>
        <taxon>Amycolatopsis</taxon>
    </lineage>
</organism>
<accession>A0ABP6X604</accession>
<evidence type="ECO:0000313" key="13">
    <source>
        <dbReference type="Proteomes" id="UP001500689"/>
    </source>
</evidence>
<comment type="caution">
    <text evidence="12">The sequence shown here is derived from an EMBL/GenBank/DDBJ whole genome shotgun (WGS) entry which is preliminary data.</text>
</comment>
<dbReference type="SUPFAM" id="SSF51905">
    <property type="entry name" value="FAD/NAD(P)-binding domain"/>
    <property type="match status" value="1"/>
</dbReference>
<evidence type="ECO:0000313" key="12">
    <source>
        <dbReference type="EMBL" id="GAA3561544.1"/>
    </source>
</evidence>
<protein>
    <recommendedName>
        <fullName evidence="4 9">Dihydrolipoyl dehydrogenase</fullName>
        <ecNumber evidence="3 9">1.8.1.4</ecNumber>
    </recommendedName>
</protein>
<name>A0ABP6X604_9PSEU</name>
<dbReference type="InterPro" id="IPR050151">
    <property type="entry name" value="Class-I_Pyr_Nuc-Dis_Oxidored"/>
</dbReference>
<comment type="similarity">
    <text evidence="2 9">Belongs to the class-I pyridine nucleotide-disulfide oxidoreductase family.</text>
</comment>
<keyword evidence="7 9" id="KW-0520">NAD</keyword>
<dbReference type="EMBL" id="BAAAZN010000011">
    <property type="protein sequence ID" value="GAA3561544.1"/>
    <property type="molecule type" value="Genomic_DNA"/>
</dbReference>
<dbReference type="InterPro" id="IPR006258">
    <property type="entry name" value="Lipoamide_DH"/>
</dbReference>
<evidence type="ECO:0000256" key="9">
    <source>
        <dbReference type="RuleBase" id="RU003692"/>
    </source>
</evidence>
<dbReference type="Proteomes" id="UP001500689">
    <property type="component" value="Unassembled WGS sequence"/>
</dbReference>
<sequence length="455" mass="47570">MSERFDLAVIGSGPGGYVAAIRGAQLGLRTVVVERDALGGRCLNYACIPAKAVLRAADAVDAIRGAARFGVHADNPRVEFTGVRAWRDDVVSTLTGGVRGLLRKNGIEVRHGHGRLTGNGGLLVDDHQLTARAIVLATGSVATTVAGIEFGRRVIGTEQAWALDELPGRIAVLGAGASGVEIASAYARLSSEVLLIEATDRILPAEDADISALVDRKLRDQGITIHTAATVAEPSQDNHSVSFTVDSHTERVDWLVVAAGRGPDTEGLDLAAGQVELDEHRLIAVDAHLRTTAEGVWAIGDLVRGPALAHKASEEGILAVEDAAGRSPEPLNHRLIPRATFGAPPVASVGLTEAQARDQGYDVRVGTARYGSVGAGTVLGDRDGLVKLVGEARYGELLGAHIVGAKATELIQELVATQALEGGLPELATTIHGHPTLSEAIQEAARDAQGWMVHR</sequence>
<dbReference type="RefSeq" id="WP_344864185.1">
    <property type="nucleotide sequence ID" value="NZ_BAAAZN010000011.1"/>
</dbReference>
<dbReference type="InterPro" id="IPR036188">
    <property type="entry name" value="FAD/NAD-bd_sf"/>
</dbReference>
<evidence type="ECO:0000256" key="3">
    <source>
        <dbReference type="ARBA" id="ARBA00012608"/>
    </source>
</evidence>
<dbReference type="PANTHER" id="PTHR22912">
    <property type="entry name" value="DISULFIDE OXIDOREDUCTASE"/>
    <property type="match status" value="1"/>
</dbReference>
<evidence type="ECO:0000259" key="11">
    <source>
        <dbReference type="Pfam" id="PF07992"/>
    </source>
</evidence>
<dbReference type="Pfam" id="PF07992">
    <property type="entry name" value="Pyr_redox_2"/>
    <property type="match status" value="1"/>
</dbReference>
<dbReference type="Gene3D" id="3.30.390.30">
    <property type="match status" value="1"/>
</dbReference>
<dbReference type="PRINTS" id="PR00368">
    <property type="entry name" value="FADPNR"/>
</dbReference>
<dbReference type="EC" id="1.8.1.4" evidence="3 9"/>
<evidence type="ECO:0000256" key="1">
    <source>
        <dbReference type="ARBA" id="ARBA00004496"/>
    </source>
</evidence>
<dbReference type="Gene3D" id="3.50.50.60">
    <property type="entry name" value="FAD/NAD(P)-binding domain"/>
    <property type="match status" value="2"/>
</dbReference>
<comment type="cofactor">
    <cofactor evidence="9">
        <name>FAD</name>
        <dbReference type="ChEBI" id="CHEBI:57692"/>
    </cofactor>
    <text evidence="9">Binds 1 FAD per subunit.</text>
</comment>
<dbReference type="InterPro" id="IPR023753">
    <property type="entry name" value="FAD/NAD-binding_dom"/>
</dbReference>